<protein>
    <submittedName>
        <fullName evidence="3">Uncharacterized protein</fullName>
    </submittedName>
</protein>
<reference evidence="3" key="1">
    <citation type="submission" date="2023-08" db="EMBL/GenBank/DDBJ databases">
        <title>Reference Genome Resource for the Citrus Pathogen Phytophthora citrophthora.</title>
        <authorList>
            <person name="Moller H."/>
            <person name="Coetzee B."/>
            <person name="Rose L.J."/>
            <person name="Van Niekerk J.M."/>
        </authorList>
    </citation>
    <scope>NUCLEOTIDE SEQUENCE</scope>
    <source>
        <strain evidence="3">STE-U-9442</strain>
    </source>
</reference>
<name>A0AAD9FZD9_9STRA</name>
<feature type="compositionally biased region" description="Polar residues" evidence="1">
    <location>
        <begin position="65"/>
        <end position="80"/>
    </location>
</feature>
<feature type="compositionally biased region" description="Polar residues" evidence="1">
    <location>
        <begin position="86"/>
        <end position="95"/>
    </location>
</feature>
<feature type="compositionally biased region" description="Polar residues" evidence="1">
    <location>
        <begin position="106"/>
        <end position="127"/>
    </location>
</feature>
<dbReference type="AlphaFoldDB" id="A0AAD9FZD9"/>
<feature type="compositionally biased region" description="Basic and acidic residues" evidence="1">
    <location>
        <begin position="96"/>
        <end position="105"/>
    </location>
</feature>
<accession>A0AAD9FZD9</accession>
<evidence type="ECO:0000313" key="3">
    <source>
        <dbReference type="EMBL" id="KAK1929025.1"/>
    </source>
</evidence>
<gene>
    <name evidence="3" type="ORF">P3T76_015465</name>
    <name evidence="2" type="ORF">P3T76_016280</name>
</gene>
<sequence>MARDGNHVTEVHHTYKTQVGGYKASAASRFDVASGNFSVGDLGGNSVSQSSGAGGVGTSTDSSAAKQQETEAPSTPTAGSSKGADTDTSASQGSKNDGKNDENAKTTDAPTSQGSKSAENAETQSAPRQRKGLVEMGLQLRQHQSLQPHRTHHRRL</sequence>
<evidence type="ECO:0000313" key="2">
    <source>
        <dbReference type="EMBL" id="KAK1928253.1"/>
    </source>
</evidence>
<dbReference type="EMBL" id="JASMQC010000086">
    <property type="protein sequence ID" value="KAK1928253.1"/>
    <property type="molecule type" value="Genomic_DNA"/>
</dbReference>
<feature type="compositionally biased region" description="Basic and acidic residues" evidence="1">
    <location>
        <begin position="1"/>
        <end position="13"/>
    </location>
</feature>
<dbReference type="Proteomes" id="UP001259832">
    <property type="component" value="Unassembled WGS sequence"/>
</dbReference>
<evidence type="ECO:0000256" key="1">
    <source>
        <dbReference type="SAM" id="MobiDB-lite"/>
    </source>
</evidence>
<evidence type="ECO:0000313" key="4">
    <source>
        <dbReference type="Proteomes" id="UP001259832"/>
    </source>
</evidence>
<organism evidence="3 4">
    <name type="scientific">Phytophthora citrophthora</name>
    <dbReference type="NCBI Taxonomy" id="4793"/>
    <lineage>
        <taxon>Eukaryota</taxon>
        <taxon>Sar</taxon>
        <taxon>Stramenopiles</taxon>
        <taxon>Oomycota</taxon>
        <taxon>Peronosporomycetes</taxon>
        <taxon>Peronosporales</taxon>
        <taxon>Peronosporaceae</taxon>
        <taxon>Phytophthora</taxon>
    </lineage>
</organism>
<proteinExistence type="predicted"/>
<feature type="region of interest" description="Disordered" evidence="1">
    <location>
        <begin position="1"/>
        <end position="156"/>
    </location>
</feature>
<comment type="caution">
    <text evidence="3">The sequence shown here is derived from an EMBL/GenBank/DDBJ whole genome shotgun (WGS) entry which is preliminary data.</text>
</comment>
<keyword evidence="4" id="KW-1185">Reference proteome</keyword>
<dbReference type="EMBL" id="JASMQC010000053">
    <property type="protein sequence ID" value="KAK1929025.1"/>
    <property type="molecule type" value="Genomic_DNA"/>
</dbReference>